<name>A0A8B8CNM2_CRAVI</name>
<feature type="domain" description="Histidine-specific methyltransferase SAM-dependent" evidence="3">
    <location>
        <begin position="6"/>
        <end position="239"/>
    </location>
</feature>
<dbReference type="RefSeq" id="XP_022317385.1">
    <property type="nucleotide sequence ID" value="XM_022461677.1"/>
</dbReference>
<accession>A0A8B8CNM2</accession>
<dbReference type="GO" id="GO:0032259">
    <property type="term" value="P:methylation"/>
    <property type="evidence" value="ECO:0007669"/>
    <property type="project" value="UniProtKB-KW"/>
</dbReference>
<dbReference type="InterPro" id="IPR029063">
    <property type="entry name" value="SAM-dependent_MTases_sf"/>
</dbReference>
<dbReference type="AlphaFoldDB" id="A0A8B8CNM2"/>
<dbReference type="Proteomes" id="UP000694844">
    <property type="component" value="Chromosome 1"/>
</dbReference>
<dbReference type="PANTHER" id="PTHR43397:SF1">
    <property type="entry name" value="ERGOTHIONEINE BIOSYNTHESIS PROTEIN 1"/>
    <property type="match status" value="1"/>
</dbReference>
<dbReference type="InterPro" id="IPR019257">
    <property type="entry name" value="MeTrfase_dom"/>
</dbReference>
<dbReference type="Gene3D" id="3.40.50.150">
    <property type="entry name" value="Vaccinia Virus protein VP39"/>
    <property type="match status" value="1"/>
</dbReference>
<dbReference type="GO" id="GO:0008168">
    <property type="term" value="F:methyltransferase activity"/>
    <property type="evidence" value="ECO:0007669"/>
    <property type="project" value="UniProtKB-KW"/>
</dbReference>
<evidence type="ECO:0000259" key="3">
    <source>
        <dbReference type="Pfam" id="PF10017"/>
    </source>
</evidence>
<evidence type="ECO:0000313" key="4">
    <source>
        <dbReference type="Proteomes" id="UP000694844"/>
    </source>
</evidence>
<dbReference type="GeneID" id="111120734"/>
<reference evidence="4" key="1">
    <citation type="submission" date="2024-06" db="UniProtKB">
        <authorList>
            <consortium name="RefSeq"/>
        </authorList>
    </citation>
    <scope>NUCLEOTIDE SEQUENCE [LARGE SCALE GENOMIC DNA]</scope>
</reference>
<sequence length="259" mass="29653">MAMGIRELLLQGLNSDPKYIDLSCRYDEQGSKYDEECTNVEDYYYYKAEEEIVRTFAAVGLSNLEMPFKLFELGCGSTKKSQIIIDEILRHESGLAYGLNDLSADFLEKVCEDLFAIYGSRLKVDTLAGDFMTVFPKIRNYRGRKVLLWLGGLQCFPLNIQPKLLLNIASTLQENDACLISSDITQDREKIEKAYMDFDDSKPNSKLYKNGVHVLNRELKSNIDLSKFELEGRYVENKDVSSASYIQVWLRSLSSSLMF</sequence>
<evidence type="ECO:0000256" key="1">
    <source>
        <dbReference type="ARBA" id="ARBA00022603"/>
    </source>
</evidence>
<evidence type="ECO:0000313" key="5">
    <source>
        <dbReference type="RefSeq" id="XP_022317379.1"/>
    </source>
</evidence>
<dbReference type="InterPro" id="IPR051128">
    <property type="entry name" value="EgtD_Methyltrsf_superfamily"/>
</dbReference>
<evidence type="ECO:0000313" key="6">
    <source>
        <dbReference type="RefSeq" id="XP_022317385.1"/>
    </source>
</evidence>
<proteinExistence type="predicted"/>
<reference evidence="5 6" key="2">
    <citation type="submission" date="2025-04" db="UniProtKB">
        <authorList>
            <consortium name="RefSeq"/>
        </authorList>
    </citation>
    <scope>IDENTIFICATION</scope>
    <source>
        <tissue evidence="5 6">Whole sample</tissue>
    </source>
</reference>
<dbReference type="RefSeq" id="XP_022317379.1">
    <property type="nucleotide sequence ID" value="XM_022461671.1"/>
</dbReference>
<keyword evidence="1" id="KW-0489">Methyltransferase</keyword>
<dbReference type="Pfam" id="PF10017">
    <property type="entry name" value="Methyltransf_33"/>
    <property type="match status" value="1"/>
</dbReference>
<keyword evidence="4" id="KW-1185">Reference proteome</keyword>
<gene>
    <name evidence="5 6" type="primary">LOC111120734</name>
</gene>
<dbReference type="PANTHER" id="PTHR43397">
    <property type="entry name" value="ERGOTHIONEINE BIOSYNTHESIS PROTEIN 1"/>
    <property type="match status" value="1"/>
</dbReference>
<evidence type="ECO:0000256" key="2">
    <source>
        <dbReference type="ARBA" id="ARBA00022679"/>
    </source>
</evidence>
<organism evidence="4 6">
    <name type="scientific">Crassostrea virginica</name>
    <name type="common">Eastern oyster</name>
    <dbReference type="NCBI Taxonomy" id="6565"/>
    <lineage>
        <taxon>Eukaryota</taxon>
        <taxon>Metazoa</taxon>
        <taxon>Spiralia</taxon>
        <taxon>Lophotrochozoa</taxon>
        <taxon>Mollusca</taxon>
        <taxon>Bivalvia</taxon>
        <taxon>Autobranchia</taxon>
        <taxon>Pteriomorphia</taxon>
        <taxon>Ostreida</taxon>
        <taxon>Ostreoidea</taxon>
        <taxon>Ostreidae</taxon>
        <taxon>Crassostrea</taxon>
    </lineage>
</organism>
<protein>
    <submittedName>
        <fullName evidence="5 6">Ergothioneine biosynthesis protein 1-like isoform X1</fullName>
    </submittedName>
</protein>
<dbReference type="OrthoDB" id="4190at2759"/>
<dbReference type="KEGG" id="cvn:111120734"/>
<keyword evidence="2" id="KW-0808">Transferase</keyword>